<evidence type="ECO:0000256" key="1">
    <source>
        <dbReference type="SAM" id="MobiDB-lite"/>
    </source>
</evidence>
<evidence type="ECO:0000313" key="2">
    <source>
        <dbReference type="EMBL" id="JAD14608.1"/>
    </source>
</evidence>
<dbReference type="AlphaFoldDB" id="A0A0A8XPT5"/>
<reference evidence="2" key="2">
    <citation type="journal article" date="2015" name="Data Brief">
        <title>Shoot transcriptome of the giant reed, Arundo donax.</title>
        <authorList>
            <person name="Barrero R.A."/>
            <person name="Guerrero F.D."/>
            <person name="Moolhuijzen P."/>
            <person name="Goolsby J.A."/>
            <person name="Tidwell J."/>
            <person name="Bellgard S.E."/>
            <person name="Bellgard M.I."/>
        </authorList>
    </citation>
    <scope>NUCLEOTIDE SEQUENCE</scope>
    <source>
        <tissue evidence="2">Shoot tissue taken approximately 20 cm above the soil surface</tissue>
    </source>
</reference>
<sequence length="71" mass="8076">MLLAAADASPAFRPDHSLTSLLATSLAASRRLPSLRRLLSPPVPLRRRVHLRMPRPPPYLSQGHHRLRRLR</sequence>
<reference evidence="2" key="1">
    <citation type="submission" date="2014-09" db="EMBL/GenBank/DDBJ databases">
        <authorList>
            <person name="Magalhaes I.L.F."/>
            <person name="Oliveira U."/>
            <person name="Santos F.R."/>
            <person name="Vidigal T.H.D.A."/>
            <person name="Brescovit A.D."/>
            <person name="Santos A.J."/>
        </authorList>
    </citation>
    <scope>NUCLEOTIDE SEQUENCE</scope>
    <source>
        <tissue evidence="2">Shoot tissue taken approximately 20 cm above the soil surface</tissue>
    </source>
</reference>
<dbReference type="EMBL" id="GBRH01283287">
    <property type="protein sequence ID" value="JAD14608.1"/>
    <property type="molecule type" value="Transcribed_RNA"/>
</dbReference>
<feature type="region of interest" description="Disordered" evidence="1">
    <location>
        <begin position="50"/>
        <end position="71"/>
    </location>
</feature>
<organism evidence="2">
    <name type="scientific">Arundo donax</name>
    <name type="common">Giant reed</name>
    <name type="synonym">Donax arundinaceus</name>
    <dbReference type="NCBI Taxonomy" id="35708"/>
    <lineage>
        <taxon>Eukaryota</taxon>
        <taxon>Viridiplantae</taxon>
        <taxon>Streptophyta</taxon>
        <taxon>Embryophyta</taxon>
        <taxon>Tracheophyta</taxon>
        <taxon>Spermatophyta</taxon>
        <taxon>Magnoliopsida</taxon>
        <taxon>Liliopsida</taxon>
        <taxon>Poales</taxon>
        <taxon>Poaceae</taxon>
        <taxon>PACMAD clade</taxon>
        <taxon>Arundinoideae</taxon>
        <taxon>Arundineae</taxon>
        <taxon>Arundo</taxon>
    </lineage>
</organism>
<protein>
    <submittedName>
        <fullName evidence="2">Uncharacterized protein</fullName>
    </submittedName>
</protein>
<accession>A0A0A8XPT5</accession>
<name>A0A0A8XPT5_ARUDO</name>
<proteinExistence type="predicted"/>